<dbReference type="Pfam" id="PF00535">
    <property type="entry name" value="Glycos_transf_2"/>
    <property type="match status" value="2"/>
</dbReference>
<dbReference type="InterPro" id="IPR001173">
    <property type="entry name" value="Glyco_trans_2-like"/>
</dbReference>
<dbReference type="CDD" id="cd04184">
    <property type="entry name" value="GT2_RfbC_Mx_like"/>
    <property type="match status" value="1"/>
</dbReference>
<dbReference type="EMBL" id="QICC01000012">
    <property type="protein sequence ID" value="RNM42434.1"/>
    <property type="molecule type" value="Genomic_DNA"/>
</dbReference>
<dbReference type="Proteomes" id="UP000253817">
    <property type="component" value="Unassembled WGS sequence"/>
</dbReference>
<name>A0A3N0IZM9_9ACTN</name>
<proteinExistence type="predicted"/>
<dbReference type="PANTHER" id="PTHR43685:SF2">
    <property type="entry name" value="GLYCOSYLTRANSFERASE 2-LIKE DOMAIN-CONTAINING PROTEIN"/>
    <property type="match status" value="1"/>
</dbReference>
<dbReference type="PANTHER" id="PTHR43685">
    <property type="entry name" value="GLYCOSYLTRANSFERASE"/>
    <property type="match status" value="1"/>
</dbReference>
<sequence>MQVRIKGRCRGEGKTYVWIQAHVSEGSRLFASSVNVEGDSLPCKLLPLGIMPREGWHECVLVVFTMNRRQFVTFSELDAAGNTVSSVKRTIIPLHSTWASRANGVLRKELCAKIRNFDWKGLARQSILTLDRCVPKKNSWLFRGSLFVSCENANDAFISVFDASGTEIPVTVHFLSSASASMSDGHGSPLKEVRFSVELPTSQPIRGNYCFLAGNKKTPESACFEVLEPHVGEGLKEQYWNAFCDAWHDPAYGPWMRRHRITAKRAALQCETRFEYEPLFSIVVPLYKTPLSFFEEMAESVIAQTYSSWELVLVNASPEDEGLASLSRSYAELDERIKLITLEGNRGITENTNVGIKESKGDFLCFFDHDDVLEPDILFEYVRALNQYDDIDLLYCDEDKLFPDGRYATPMFKPDFSIDLLRDNNYVCHMLTVRKDLHSRLEPAGEDLDGAQDHNLVLQVAEQGRRIHHVSRVLYHWRISENSTAGNASSKPYATQAGIRAVENHLNRLGIQAKVECAHGRDFRYKIDYPLVGEPLVSLVMPTRGGLALLEALESIFELSTYAQVEIVLSVSEECERIVKREIAGMASRCKISVVSYAGAFNYSSSINAGVACASGEYLVIMHDDVRISSPEWIETLLRHCMRDDVGVVGPMICDFDGVIQQAGLFFVDGEVIPSSPGLYKEFPGYAYRPLSTQNLSAVSGVCMMTRRDTFERLQGFDPIFVRKYGEIDYCFRVRQSGSLVVYTPEVSIDHRASRGRGRETDLNAMPEYYREKASFLDRWACVLAEGDPYFNCNFSHVPGEACTFKLNSEKSVEL</sequence>
<evidence type="ECO:0000313" key="4">
    <source>
        <dbReference type="Proteomes" id="UP000253817"/>
    </source>
</evidence>
<dbReference type="Gene3D" id="3.90.550.10">
    <property type="entry name" value="Spore Coat Polysaccharide Biosynthesis Protein SpsA, Chain A"/>
    <property type="match status" value="2"/>
</dbReference>
<dbReference type="InterPro" id="IPR050834">
    <property type="entry name" value="Glycosyltransf_2"/>
</dbReference>
<reference evidence="2 4" key="1">
    <citation type="journal article" date="2018" name="Elife">
        <title>Discovery and characterization of a prevalent human gut bacterial enzyme sufficient for the inactivation of a family of plant toxins.</title>
        <authorList>
            <person name="Koppel N."/>
            <person name="Bisanz J.E."/>
            <person name="Pandelia M.E."/>
            <person name="Turnbaugh P.J."/>
            <person name="Balskus E.P."/>
        </authorList>
    </citation>
    <scope>NUCLEOTIDE SEQUENCE [LARGE SCALE GENOMIC DNA]</scope>
    <source>
        <strain evidence="2 4">DSM 16107</strain>
    </source>
</reference>
<organism evidence="3 5">
    <name type="scientific">Eggerthella sinensis</name>
    <dbReference type="NCBI Taxonomy" id="242230"/>
    <lineage>
        <taxon>Bacteria</taxon>
        <taxon>Bacillati</taxon>
        <taxon>Actinomycetota</taxon>
        <taxon>Coriobacteriia</taxon>
        <taxon>Eggerthellales</taxon>
        <taxon>Eggerthellaceae</taxon>
        <taxon>Eggerthella</taxon>
    </lineage>
</organism>
<evidence type="ECO:0000259" key="1">
    <source>
        <dbReference type="Pfam" id="PF00535"/>
    </source>
</evidence>
<accession>A0A3N0IZM9</accession>
<dbReference type="AlphaFoldDB" id="A0A3N0IZM9"/>
<feature type="domain" description="Glycosyltransferase 2-like" evidence="1">
    <location>
        <begin position="538"/>
        <end position="713"/>
    </location>
</feature>
<evidence type="ECO:0000313" key="2">
    <source>
        <dbReference type="EMBL" id="RDB70501.1"/>
    </source>
</evidence>
<dbReference type="EMBL" id="PPTT01000005">
    <property type="protein sequence ID" value="RDB70501.1"/>
    <property type="molecule type" value="Genomic_DNA"/>
</dbReference>
<evidence type="ECO:0000313" key="5">
    <source>
        <dbReference type="Proteomes" id="UP000270112"/>
    </source>
</evidence>
<comment type="caution">
    <text evidence="3">The sequence shown here is derived from an EMBL/GenBank/DDBJ whole genome shotgun (WGS) entry which is preliminary data.</text>
</comment>
<dbReference type="Proteomes" id="UP000270112">
    <property type="component" value="Unassembled WGS sequence"/>
</dbReference>
<dbReference type="SUPFAM" id="SSF53448">
    <property type="entry name" value="Nucleotide-diphospho-sugar transferases"/>
    <property type="match status" value="2"/>
</dbReference>
<evidence type="ECO:0000313" key="3">
    <source>
        <dbReference type="EMBL" id="RNM42434.1"/>
    </source>
</evidence>
<dbReference type="InterPro" id="IPR029044">
    <property type="entry name" value="Nucleotide-diphossugar_trans"/>
</dbReference>
<feature type="domain" description="Glycosyltransferase 2-like" evidence="1">
    <location>
        <begin position="281"/>
        <end position="390"/>
    </location>
</feature>
<reference evidence="3" key="3">
    <citation type="journal article" date="2019" name="Microbiol. Resour. Announc.">
        <title>Draft Genome Sequences of Type Strains of Gordonibacter faecihominis, Paraeggerthella hongkongensis, Parvibacter caecicola,Slackia equolifaciens, Slackia faecicanis, and Slackia isoflavoniconvertens.</title>
        <authorList>
            <person name="Danylec N."/>
            <person name="Stoll D.A."/>
            <person name="Dotsch A."/>
            <person name="Huch M."/>
        </authorList>
    </citation>
    <scope>NUCLEOTIDE SEQUENCE</scope>
    <source>
        <strain evidence="3">DSM 16107</strain>
    </source>
</reference>
<protein>
    <recommendedName>
        <fullName evidence="1">Glycosyltransferase 2-like domain-containing protein</fullName>
    </recommendedName>
</protein>
<keyword evidence="4" id="KW-1185">Reference proteome</keyword>
<gene>
    <name evidence="2" type="ORF">C1876_04555</name>
    <name evidence="3" type="ORF">DMP09_04680</name>
</gene>
<reference evidence="5" key="2">
    <citation type="submission" date="2018-05" db="EMBL/GenBank/DDBJ databases">
        <title>Genome Sequencing of selected type strains of the family Eggerthellaceae.</title>
        <authorList>
            <person name="Danylec N."/>
            <person name="Stoll D.A."/>
            <person name="Doetsch A."/>
            <person name="Huch M."/>
        </authorList>
    </citation>
    <scope>NUCLEOTIDE SEQUENCE [LARGE SCALE GENOMIC DNA]</scope>
    <source>
        <strain evidence="5">DSM 16107</strain>
    </source>
</reference>